<organism evidence="2 3">
    <name type="scientific">Clostridium thermosuccinogenes</name>
    <dbReference type="NCBI Taxonomy" id="84032"/>
    <lineage>
        <taxon>Bacteria</taxon>
        <taxon>Bacillati</taxon>
        <taxon>Bacillota</taxon>
        <taxon>Clostridia</taxon>
        <taxon>Eubacteriales</taxon>
        <taxon>Clostridiaceae</taxon>
        <taxon>Clostridium</taxon>
    </lineage>
</organism>
<proteinExistence type="predicted"/>
<accession>A0A2K2F7H9</accession>
<evidence type="ECO:0000313" key="2">
    <source>
        <dbReference type="EMBL" id="PNT95288.1"/>
    </source>
</evidence>
<dbReference type="InterPro" id="IPR039421">
    <property type="entry name" value="Type_1_exporter"/>
</dbReference>
<keyword evidence="3" id="KW-1185">Reference proteome</keyword>
<dbReference type="Pfam" id="PF00005">
    <property type="entry name" value="ABC_tran"/>
    <property type="match status" value="1"/>
</dbReference>
<dbReference type="EMBL" id="NIOJ01000070">
    <property type="protein sequence ID" value="PNT95288.1"/>
    <property type="molecule type" value="Genomic_DNA"/>
</dbReference>
<dbReference type="AlphaFoldDB" id="A0A2K2F7H9"/>
<dbReference type="SUPFAM" id="SSF52540">
    <property type="entry name" value="P-loop containing nucleoside triphosphate hydrolases"/>
    <property type="match status" value="1"/>
</dbReference>
<dbReference type="GO" id="GO:0016887">
    <property type="term" value="F:ATP hydrolysis activity"/>
    <property type="evidence" value="ECO:0007669"/>
    <property type="project" value="InterPro"/>
</dbReference>
<evidence type="ECO:0000313" key="3">
    <source>
        <dbReference type="Proteomes" id="UP000236151"/>
    </source>
</evidence>
<dbReference type="GO" id="GO:0005524">
    <property type="term" value="F:ATP binding"/>
    <property type="evidence" value="ECO:0007669"/>
    <property type="project" value="InterPro"/>
</dbReference>
<dbReference type="InterPro" id="IPR027417">
    <property type="entry name" value="P-loop_NTPase"/>
</dbReference>
<dbReference type="PANTHER" id="PTHR24221:SF654">
    <property type="entry name" value="ATP-BINDING CASSETTE SUB-FAMILY B MEMBER 6"/>
    <property type="match status" value="1"/>
</dbReference>
<evidence type="ECO:0000259" key="1">
    <source>
        <dbReference type="Pfam" id="PF00005"/>
    </source>
</evidence>
<dbReference type="RefSeq" id="WP_103083005.1">
    <property type="nucleotide sequence ID" value="NZ_NIOJ01000070.1"/>
</dbReference>
<dbReference type="PANTHER" id="PTHR24221">
    <property type="entry name" value="ATP-BINDING CASSETTE SUB-FAMILY B"/>
    <property type="match status" value="1"/>
</dbReference>
<dbReference type="Gene3D" id="3.40.50.300">
    <property type="entry name" value="P-loop containing nucleotide triphosphate hydrolases"/>
    <property type="match status" value="1"/>
</dbReference>
<dbReference type="Proteomes" id="UP000236151">
    <property type="component" value="Unassembled WGS sequence"/>
</dbReference>
<gene>
    <name evidence="2" type="ORF">CDQ84_17340</name>
</gene>
<comment type="caution">
    <text evidence="2">The sequence shown here is derived from an EMBL/GenBank/DDBJ whole genome shotgun (WGS) entry which is preliminary data.</text>
</comment>
<reference evidence="3" key="1">
    <citation type="submission" date="2017-06" db="EMBL/GenBank/DDBJ databases">
        <title>Investigating the central metabolism of Clostridium thermosuccinogenes.</title>
        <authorList>
            <person name="Koendjbiharie J.G."/>
            <person name="Van Kranenburg R."/>
            <person name="Vriesendorp B."/>
        </authorList>
    </citation>
    <scope>NUCLEOTIDE SEQUENCE [LARGE SCALE GENOMIC DNA]</scope>
    <source>
        <strain evidence="3">DSM 5806</strain>
    </source>
</reference>
<dbReference type="KEGG" id="cthd:CDO33_08800"/>
<name>A0A2K2F7H9_9CLOT</name>
<dbReference type="GO" id="GO:0042626">
    <property type="term" value="F:ATPase-coupled transmembrane transporter activity"/>
    <property type="evidence" value="ECO:0007669"/>
    <property type="project" value="TreeGrafter"/>
</dbReference>
<sequence length="65" mass="7189">MKDISFNVGRNQHIAIVGPSGSGKSTIVNLLLRIEKPTAGSIYLFGKELSEMDFFMDENQNKPGF</sequence>
<feature type="domain" description="ABC transporter" evidence="1">
    <location>
        <begin position="2"/>
        <end position="51"/>
    </location>
</feature>
<dbReference type="InterPro" id="IPR003439">
    <property type="entry name" value="ABC_transporter-like_ATP-bd"/>
</dbReference>
<protein>
    <recommendedName>
        <fullName evidence="1">ABC transporter domain-containing protein</fullName>
    </recommendedName>
</protein>